<accession>A0A2H1E8V3</accession>
<evidence type="ECO:0000313" key="2">
    <source>
        <dbReference type="EMBL" id="SFZ81949.1"/>
    </source>
</evidence>
<dbReference type="STRING" id="1349785.GCA_000509405_00723"/>
<dbReference type="GeneID" id="47722892"/>
<dbReference type="EMBL" id="LT634361">
    <property type="protein sequence ID" value="SFZ81949.1"/>
    <property type="molecule type" value="Genomic_DNA"/>
</dbReference>
<dbReference type="RefSeq" id="WP_100211094.1">
    <property type="nucleotide sequence ID" value="NZ_CP138495.1"/>
</dbReference>
<feature type="signal peptide" evidence="1">
    <location>
        <begin position="1"/>
        <end position="19"/>
    </location>
</feature>
<gene>
    <name evidence="2" type="ORF">MARIT_1355</name>
</gene>
<evidence type="ECO:0000256" key="1">
    <source>
        <dbReference type="SAM" id="SignalP"/>
    </source>
</evidence>
<dbReference type="InterPro" id="IPR008969">
    <property type="entry name" value="CarboxyPept-like_regulatory"/>
</dbReference>
<reference evidence="2 3" key="1">
    <citation type="submission" date="2016-11" db="EMBL/GenBank/DDBJ databases">
        <authorList>
            <person name="Jaros S."/>
            <person name="Januszkiewicz K."/>
            <person name="Wedrychowicz H."/>
        </authorList>
    </citation>
    <scope>NUCLEOTIDE SEQUENCE [LARGE SCALE GENOMIC DNA]</scope>
    <source>
        <strain evidence="2">NCIMB 2154T</strain>
    </source>
</reference>
<organism evidence="2 3">
    <name type="scientific">Tenacibaculum maritimum NCIMB 2154</name>
    <dbReference type="NCBI Taxonomy" id="1349785"/>
    <lineage>
        <taxon>Bacteria</taxon>
        <taxon>Pseudomonadati</taxon>
        <taxon>Bacteroidota</taxon>
        <taxon>Flavobacteriia</taxon>
        <taxon>Flavobacteriales</taxon>
        <taxon>Flavobacteriaceae</taxon>
        <taxon>Tenacibaculum</taxon>
    </lineage>
</organism>
<dbReference type="Proteomes" id="UP000231564">
    <property type="component" value="Chromosome MARIT"/>
</dbReference>
<dbReference type="SUPFAM" id="SSF49464">
    <property type="entry name" value="Carboxypeptidase regulatory domain-like"/>
    <property type="match status" value="1"/>
</dbReference>
<feature type="chain" id="PRO_5013729146" description="Carboxypeptidase-like regulatory domain-containing protein" evidence="1">
    <location>
        <begin position="20"/>
        <end position="259"/>
    </location>
</feature>
<keyword evidence="3" id="KW-1185">Reference proteome</keyword>
<protein>
    <recommendedName>
        <fullName evidence="4">Carboxypeptidase-like regulatory domain-containing protein</fullName>
    </recommendedName>
</protein>
<keyword evidence="1" id="KW-0732">Signal</keyword>
<name>A0A2H1E8V3_9FLAO</name>
<dbReference type="KEGG" id="tmar:MARIT_1355"/>
<dbReference type="OrthoDB" id="1427655at2"/>
<evidence type="ECO:0000313" key="3">
    <source>
        <dbReference type="Proteomes" id="UP000231564"/>
    </source>
</evidence>
<dbReference type="AlphaFoldDB" id="A0A2H1E8V3"/>
<sequence>MKKSVLLVTLLFILSVTFAQEGKHLIKGKILLQNIPVSDVHITNKNTKAGTISNNYGIFEIYASKGDSISFSHVNLRNKTLVIDTKKLDIPSLIVPLTEKSIILNEVVVGENKSIFYIDKSIANHSTDINATTLKLPYTKKTKKNKEASIKINTGISFSLDHILSQVSGLSKRREAANKMAKEDELLNAIRKYFTDDFFITDLSIKKAYINRFLNYCIDKNIIYYYRKENQLKLVEVLLSESKKFPYQIERDSTLLSKR</sequence>
<dbReference type="Pfam" id="PF13715">
    <property type="entry name" value="CarbopepD_reg_2"/>
    <property type="match status" value="1"/>
</dbReference>
<proteinExistence type="predicted"/>
<evidence type="ECO:0008006" key="4">
    <source>
        <dbReference type="Google" id="ProtNLM"/>
    </source>
</evidence>